<dbReference type="PRINTS" id="PR00421">
    <property type="entry name" value="THIOREDOXIN"/>
</dbReference>
<evidence type="ECO:0000313" key="3">
    <source>
        <dbReference type="Proteomes" id="UP000014680"/>
    </source>
</evidence>
<dbReference type="GeneID" id="14886489"/>
<dbReference type="InterPro" id="IPR013766">
    <property type="entry name" value="Thioredoxin_domain"/>
</dbReference>
<dbReference type="PANTHER" id="PTHR45815">
    <property type="entry name" value="PROTEIN DISULFIDE-ISOMERASE A6"/>
    <property type="match status" value="1"/>
</dbReference>
<dbReference type="GO" id="GO:0005788">
    <property type="term" value="C:endoplasmic reticulum lumen"/>
    <property type="evidence" value="ECO:0007669"/>
    <property type="project" value="TreeGrafter"/>
</dbReference>
<dbReference type="InterPro" id="IPR036249">
    <property type="entry name" value="Thioredoxin-like_sf"/>
</dbReference>
<reference evidence="2 3" key="1">
    <citation type="submission" date="2012-10" db="EMBL/GenBank/DDBJ databases">
        <authorList>
            <person name="Zafar N."/>
            <person name="Inman J."/>
            <person name="Hall N."/>
            <person name="Lorenzi H."/>
            <person name="Caler E."/>
        </authorList>
    </citation>
    <scope>NUCLEOTIDE SEQUENCE [LARGE SCALE GENOMIC DNA]</scope>
    <source>
        <strain evidence="2 3">IP1</strain>
    </source>
</reference>
<dbReference type="VEuPathDB" id="AmoebaDB:EIN_097370"/>
<dbReference type="OrthoDB" id="427280at2759"/>
<dbReference type="KEGG" id="eiv:EIN_097370"/>
<dbReference type="Proteomes" id="UP000014680">
    <property type="component" value="Unassembled WGS sequence"/>
</dbReference>
<dbReference type="GO" id="GO:0034976">
    <property type="term" value="P:response to endoplasmic reticulum stress"/>
    <property type="evidence" value="ECO:0007669"/>
    <property type="project" value="TreeGrafter"/>
</dbReference>
<evidence type="ECO:0000259" key="1">
    <source>
        <dbReference type="PROSITE" id="PS51352"/>
    </source>
</evidence>
<name>A0A0A1U0N3_ENTIV</name>
<accession>A0A0A1U0N3</accession>
<feature type="domain" description="Thioredoxin" evidence="1">
    <location>
        <begin position="1"/>
        <end position="128"/>
    </location>
</feature>
<dbReference type="OMA" id="IPDWIET"/>
<keyword evidence="3" id="KW-1185">Reference proteome</keyword>
<proteinExistence type="predicted"/>
<protein>
    <submittedName>
        <fullName evidence="2">Thioredoxin domain containing protein C13F5.05, putative</fullName>
    </submittedName>
</protein>
<dbReference type="PROSITE" id="PS00194">
    <property type="entry name" value="THIOREDOXIN_1"/>
    <property type="match status" value="1"/>
</dbReference>
<dbReference type="PANTHER" id="PTHR45815:SF3">
    <property type="entry name" value="PROTEIN DISULFIDE-ISOMERASE A6"/>
    <property type="match status" value="1"/>
</dbReference>
<dbReference type="Pfam" id="PF00085">
    <property type="entry name" value="Thioredoxin"/>
    <property type="match status" value="1"/>
</dbReference>
<dbReference type="SUPFAM" id="SSF52833">
    <property type="entry name" value="Thioredoxin-like"/>
    <property type="match status" value="3"/>
</dbReference>
<dbReference type="Gene3D" id="3.40.30.10">
    <property type="entry name" value="Glutaredoxin"/>
    <property type="match status" value="3"/>
</dbReference>
<organism evidence="2 3">
    <name type="scientific">Entamoeba invadens IP1</name>
    <dbReference type="NCBI Taxonomy" id="370355"/>
    <lineage>
        <taxon>Eukaryota</taxon>
        <taxon>Amoebozoa</taxon>
        <taxon>Evosea</taxon>
        <taxon>Archamoebae</taxon>
        <taxon>Mastigamoebida</taxon>
        <taxon>Entamoebidae</taxon>
        <taxon>Entamoeba</taxon>
    </lineage>
</organism>
<dbReference type="InterPro" id="IPR017937">
    <property type="entry name" value="Thioredoxin_CS"/>
</dbReference>
<dbReference type="RefSeq" id="XP_004254231.1">
    <property type="nucleotide sequence ID" value="XM_004254183.1"/>
</dbReference>
<sequence>MLLLLLATLSTAHFFGDAPIFMPTKKDLPALESSTSATILMLYAPWCGHCKHLAPEFAAAAKEVNGKAIFAAVDCEVEKEICGQFGVQGFPTVKLFSAQKTHSKRTPKDYNGPREAKAIIGTMYDMIPDWVNKLPEKFETENNVILFSDKPKRTLMLKSLAMHFAGVLNFYDAQKENEEAVKRFGVTEYPSLFVEVKGEIKKYEGKLEMNAIMAFLSQYTDQKFEAPTEEEAPNKEEKAPEVPFINLHVEDNEMFNKHCGGKACMLLIFGDEVDSEMADTVAENLKDKMHVTSFHCAEQSEVCKKLNVFFDTPTAIIYVPQRSRIVRFVGGFDVEDVTKFGKEALLGKSGRIEMLKEFPAFMDRVKEPYVKPVIKEEL</sequence>
<dbReference type="PROSITE" id="PS51352">
    <property type="entry name" value="THIOREDOXIN_2"/>
    <property type="match status" value="1"/>
</dbReference>
<dbReference type="AlphaFoldDB" id="A0A0A1U0N3"/>
<dbReference type="GO" id="GO:0015035">
    <property type="term" value="F:protein-disulfide reductase activity"/>
    <property type="evidence" value="ECO:0007669"/>
    <property type="project" value="TreeGrafter"/>
</dbReference>
<dbReference type="EMBL" id="KB206860">
    <property type="protein sequence ID" value="ELP87460.1"/>
    <property type="molecule type" value="Genomic_DNA"/>
</dbReference>
<evidence type="ECO:0000313" key="2">
    <source>
        <dbReference type="EMBL" id="ELP87460.1"/>
    </source>
</evidence>
<gene>
    <name evidence="2" type="ORF">EIN_097370</name>
</gene>